<keyword evidence="2" id="KW-1185">Reference proteome</keyword>
<sequence>MGVFDPTKPIYTGHENVEEFLIYFEAYVNANEEGRLVTKEAGEILVIQEVRKEKVSDVRCADIKFFEVMEKVLKKDNEYLLIHINEDEKLFDIRTLGKRWRPNIDEEKIISKRRKSKESIEFISLINKKAPTKESVMYILMTELSQEIDILKLIAEKEITITLGQLFKWSPKARNEVLKKNELKLDDILMSTPKINSETVSVSVDLRSYLNLMHERYVRKYSFVWQPANKRGCIADNQLNKFVECITNIEVDIKGIVVYQEFYILEAVRFDILLDEGKAVFIASIVPNNWISENKEYSESEEEDVEGSNVDNLVVREISGIDIDHMIDQKYEERVVCWLKKDENEDRTIKGMELELIIQLTKENCSMVNIGNSLSEIEEQQLQERLIKKILNVFAFDLSEIRKTDPVQYEVHTGRKMIPLTLLEKGTGQYAYHCFPVRKKEGDTDHFQIVSDMRPLNKYIIKDNAFKRYWQICIQEKDRNKVAISILLGTLQYAVMCMGLKNANETFQCLMDIILEGEEWKEVAGAYQDDIRL</sequence>
<accession>A0ACA9KK76</accession>
<protein>
    <submittedName>
        <fullName evidence="1">1147_t:CDS:1</fullName>
    </submittedName>
</protein>
<evidence type="ECO:0000313" key="2">
    <source>
        <dbReference type="Proteomes" id="UP000789860"/>
    </source>
</evidence>
<evidence type="ECO:0000313" key="1">
    <source>
        <dbReference type="EMBL" id="CAG8478713.1"/>
    </source>
</evidence>
<reference evidence="1" key="1">
    <citation type="submission" date="2021-06" db="EMBL/GenBank/DDBJ databases">
        <authorList>
            <person name="Kallberg Y."/>
            <person name="Tangrot J."/>
            <person name="Rosling A."/>
        </authorList>
    </citation>
    <scope>NUCLEOTIDE SEQUENCE</scope>
    <source>
        <strain evidence="1">AU212A</strain>
    </source>
</reference>
<dbReference type="Proteomes" id="UP000789860">
    <property type="component" value="Unassembled WGS sequence"/>
</dbReference>
<gene>
    <name evidence="1" type="ORF">SCALOS_LOCUS2338</name>
</gene>
<proteinExistence type="predicted"/>
<name>A0ACA9KK76_9GLOM</name>
<dbReference type="EMBL" id="CAJVPM010002028">
    <property type="protein sequence ID" value="CAG8478713.1"/>
    <property type="molecule type" value="Genomic_DNA"/>
</dbReference>
<comment type="caution">
    <text evidence="1">The sequence shown here is derived from an EMBL/GenBank/DDBJ whole genome shotgun (WGS) entry which is preliminary data.</text>
</comment>
<organism evidence="1 2">
    <name type="scientific">Scutellospora calospora</name>
    <dbReference type="NCBI Taxonomy" id="85575"/>
    <lineage>
        <taxon>Eukaryota</taxon>
        <taxon>Fungi</taxon>
        <taxon>Fungi incertae sedis</taxon>
        <taxon>Mucoromycota</taxon>
        <taxon>Glomeromycotina</taxon>
        <taxon>Glomeromycetes</taxon>
        <taxon>Diversisporales</taxon>
        <taxon>Gigasporaceae</taxon>
        <taxon>Scutellospora</taxon>
    </lineage>
</organism>